<keyword evidence="3" id="KW-1185">Reference proteome</keyword>
<name>A0A2T7C5C8_9POAL</name>
<dbReference type="EMBL" id="CM009757">
    <property type="protein sequence ID" value="PUZ38542.1"/>
    <property type="molecule type" value="Genomic_DNA"/>
</dbReference>
<gene>
    <name evidence="2" type="ORF">GQ55_9G205700</name>
</gene>
<protein>
    <submittedName>
        <fullName evidence="2">Uncharacterized protein</fullName>
    </submittedName>
</protein>
<feature type="coiled-coil region" evidence="1">
    <location>
        <begin position="2"/>
        <end position="29"/>
    </location>
</feature>
<dbReference type="Proteomes" id="UP000244336">
    <property type="component" value="Chromosome 9"/>
</dbReference>
<proteinExistence type="predicted"/>
<organism evidence="2 3">
    <name type="scientific">Panicum hallii var. hallii</name>
    <dbReference type="NCBI Taxonomy" id="1504633"/>
    <lineage>
        <taxon>Eukaryota</taxon>
        <taxon>Viridiplantae</taxon>
        <taxon>Streptophyta</taxon>
        <taxon>Embryophyta</taxon>
        <taxon>Tracheophyta</taxon>
        <taxon>Spermatophyta</taxon>
        <taxon>Magnoliopsida</taxon>
        <taxon>Liliopsida</taxon>
        <taxon>Poales</taxon>
        <taxon>Poaceae</taxon>
        <taxon>PACMAD clade</taxon>
        <taxon>Panicoideae</taxon>
        <taxon>Panicodae</taxon>
        <taxon>Paniceae</taxon>
        <taxon>Panicinae</taxon>
        <taxon>Panicum</taxon>
        <taxon>Panicum sect. Panicum</taxon>
    </lineage>
</organism>
<evidence type="ECO:0000256" key="1">
    <source>
        <dbReference type="SAM" id="Coils"/>
    </source>
</evidence>
<sequence>MLAHADARVAALEAQLQALQQAANSADEAVNARGALLIDRLQDIPNRVREVATHGVRQGAATALSIAQVRFGHELRYLQPGFPGEDDPADYDELINDFEGVAEAVGNRVDEDGAVNNVFFGR</sequence>
<evidence type="ECO:0000313" key="3">
    <source>
        <dbReference type="Proteomes" id="UP000244336"/>
    </source>
</evidence>
<dbReference type="AlphaFoldDB" id="A0A2T7C5C8"/>
<evidence type="ECO:0000313" key="2">
    <source>
        <dbReference type="EMBL" id="PUZ38542.1"/>
    </source>
</evidence>
<keyword evidence="1" id="KW-0175">Coiled coil</keyword>
<reference evidence="2 3" key="1">
    <citation type="submission" date="2018-04" db="EMBL/GenBank/DDBJ databases">
        <title>WGS assembly of Panicum hallii var. hallii HAL2.</title>
        <authorList>
            <person name="Lovell J."/>
            <person name="Jenkins J."/>
            <person name="Lowry D."/>
            <person name="Mamidi S."/>
            <person name="Sreedasyam A."/>
            <person name="Weng X."/>
            <person name="Barry K."/>
            <person name="Bonette J."/>
            <person name="Campitelli B."/>
            <person name="Daum C."/>
            <person name="Gordon S."/>
            <person name="Gould B."/>
            <person name="Lipzen A."/>
            <person name="MacQueen A."/>
            <person name="Palacio-Mejia J."/>
            <person name="Plott C."/>
            <person name="Shakirov E."/>
            <person name="Shu S."/>
            <person name="Yoshinaga Y."/>
            <person name="Zane M."/>
            <person name="Rokhsar D."/>
            <person name="Grimwood J."/>
            <person name="Schmutz J."/>
            <person name="Juenger T."/>
        </authorList>
    </citation>
    <scope>NUCLEOTIDE SEQUENCE [LARGE SCALE GENOMIC DNA]</scope>
    <source>
        <strain evidence="3">cv. HAL2</strain>
    </source>
</reference>
<dbReference type="Gramene" id="PUZ38542">
    <property type="protein sequence ID" value="PUZ38542"/>
    <property type="gene ID" value="GQ55_9G205700"/>
</dbReference>
<accession>A0A2T7C5C8</accession>